<dbReference type="AlphaFoldDB" id="A0A0U1LSL4"/>
<evidence type="ECO:0000313" key="4">
    <source>
        <dbReference type="Proteomes" id="UP000054383"/>
    </source>
</evidence>
<dbReference type="Proteomes" id="UP000054383">
    <property type="component" value="Unassembled WGS sequence"/>
</dbReference>
<feature type="transmembrane region" description="Helical" evidence="2">
    <location>
        <begin position="125"/>
        <end position="143"/>
    </location>
</feature>
<sequence>MAATLRKTFRYPDDDHDQDPDNRQELDEEEQDKLIQELSAKNDAQNAFYHLVFTIVPLVAIVAYIPAIFSSSLTTGTRFTCIICILSLSTTAYMMKVGPFDLKERRLGEPGVLAVQEGKLDPRGYLIYINTAMCVLLFLKSWYTSSGQGHDDHQQFILDILPGVVLGAVVIASRSLIEVDIGELQKLRYEYKGA</sequence>
<evidence type="ECO:0000256" key="1">
    <source>
        <dbReference type="SAM" id="MobiDB-lite"/>
    </source>
</evidence>
<feature type="transmembrane region" description="Helical" evidence="2">
    <location>
        <begin position="47"/>
        <end position="69"/>
    </location>
</feature>
<proteinExistence type="predicted"/>
<keyword evidence="2" id="KW-1133">Transmembrane helix</keyword>
<feature type="transmembrane region" description="Helical" evidence="2">
    <location>
        <begin position="155"/>
        <end position="177"/>
    </location>
</feature>
<name>A0A0U1LSL4_TALIS</name>
<keyword evidence="2" id="KW-0472">Membrane</keyword>
<dbReference type="OMA" id="ILMAWAI"/>
<dbReference type="OrthoDB" id="3358048at2759"/>
<keyword evidence="2" id="KW-0812">Transmembrane</keyword>
<evidence type="ECO:0000313" key="3">
    <source>
        <dbReference type="EMBL" id="CRG85540.1"/>
    </source>
</evidence>
<accession>A0A0U1LSL4</accession>
<evidence type="ECO:0000256" key="2">
    <source>
        <dbReference type="SAM" id="Phobius"/>
    </source>
</evidence>
<feature type="region of interest" description="Disordered" evidence="1">
    <location>
        <begin position="1"/>
        <end position="27"/>
    </location>
</feature>
<organism evidence="3 4">
    <name type="scientific">Talaromyces islandicus</name>
    <name type="common">Penicillium islandicum</name>
    <dbReference type="NCBI Taxonomy" id="28573"/>
    <lineage>
        <taxon>Eukaryota</taxon>
        <taxon>Fungi</taxon>
        <taxon>Dikarya</taxon>
        <taxon>Ascomycota</taxon>
        <taxon>Pezizomycotina</taxon>
        <taxon>Eurotiomycetes</taxon>
        <taxon>Eurotiomycetidae</taxon>
        <taxon>Eurotiales</taxon>
        <taxon>Trichocomaceae</taxon>
        <taxon>Talaromyces</taxon>
        <taxon>Talaromyces sect. Islandici</taxon>
    </lineage>
</organism>
<feature type="transmembrane region" description="Helical" evidence="2">
    <location>
        <begin position="75"/>
        <end position="95"/>
    </location>
</feature>
<reference evidence="3 4" key="1">
    <citation type="submission" date="2015-04" db="EMBL/GenBank/DDBJ databases">
        <authorList>
            <person name="Syromyatnikov M.Y."/>
            <person name="Popov V.N."/>
        </authorList>
    </citation>
    <scope>NUCLEOTIDE SEQUENCE [LARGE SCALE GENOMIC DNA]</scope>
    <source>
        <strain evidence="3">WF-38-12</strain>
    </source>
</reference>
<dbReference type="EMBL" id="CVMT01000002">
    <property type="protein sequence ID" value="CRG85540.1"/>
    <property type="molecule type" value="Genomic_DNA"/>
</dbReference>
<gene>
    <name evidence="3" type="ORF">PISL3812_02592</name>
</gene>
<keyword evidence="4" id="KW-1185">Reference proteome</keyword>
<protein>
    <submittedName>
        <fullName evidence="3">Uncharacterized protein</fullName>
    </submittedName>
</protein>